<protein>
    <submittedName>
        <fullName evidence="1">DUF1684 domain-containing protein</fullName>
    </submittedName>
</protein>
<dbReference type="Pfam" id="PF07920">
    <property type="entry name" value="DUF1684"/>
    <property type="match status" value="1"/>
</dbReference>
<keyword evidence="2" id="KW-1185">Reference proteome</keyword>
<organism evidence="1 2">
    <name type="scientific">Leifsonia tongyongensis</name>
    <dbReference type="NCBI Taxonomy" id="1268043"/>
    <lineage>
        <taxon>Bacteria</taxon>
        <taxon>Bacillati</taxon>
        <taxon>Actinomycetota</taxon>
        <taxon>Actinomycetes</taxon>
        <taxon>Micrococcales</taxon>
        <taxon>Microbacteriaceae</taxon>
        <taxon>Leifsonia</taxon>
    </lineage>
</organism>
<dbReference type="PANTHER" id="PTHR41913">
    <property type="entry name" value="DUF1684 DOMAIN-CONTAINING PROTEIN"/>
    <property type="match status" value="1"/>
</dbReference>
<evidence type="ECO:0000313" key="2">
    <source>
        <dbReference type="Proteomes" id="UP000474967"/>
    </source>
</evidence>
<dbReference type="Proteomes" id="UP000474967">
    <property type="component" value="Unassembled WGS sequence"/>
</dbReference>
<dbReference type="PANTHER" id="PTHR41913:SF1">
    <property type="entry name" value="DUF1684 DOMAIN-CONTAINING PROTEIN"/>
    <property type="match status" value="1"/>
</dbReference>
<reference evidence="1 2" key="1">
    <citation type="journal article" date="2014" name="J. Microbiol.">
        <title>Diaminobutyricibacter tongyongensis gen. nov., sp. nov. and Homoserinibacter gongjuensis gen. nov., sp. nov. belong to the family Microbacteriaceae.</title>
        <authorList>
            <person name="Kim S.J."/>
            <person name="Ahn J.H."/>
            <person name="Weon H.Y."/>
            <person name="Hamada M."/>
            <person name="Suzuki K."/>
            <person name="Kwon S.W."/>
        </authorList>
    </citation>
    <scope>NUCLEOTIDE SEQUENCE [LARGE SCALE GENOMIC DNA]</scope>
    <source>
        <strain evidence="1 2">NBRC 108724</strain>
    </source>
</reference>
<evidence type="ECO:0000313" key="1">
    <source>
        <dbReference type="EMBL" id="NEN07060.1"/>
    </source>
</evidence>
<gene>
    <name evidence="1" type="ORF">G3T36_14440</name>
</gene>
<sequence length="261" mass="28376">MPETVTDSIPATLVPASIVDAARAAHPEWRAWRLESVTGPTGNLSLIETRWLPDGAETTPEAALAGQPASVVATLIQRRNLDTGAPERGVRLWDADAPAIRAFETVTAFPFNPDWVIEAEFTPVSAERSVPFEHIRDNGGTRDLVVPGDITFTRDRVDYSLSAFDDDGTLLLVFGDASNGADGPDGTYASGRFLFVHRIDGEPGRVLLDFNRAFVPPCGFSSQYNCPLPPRNNRFGLVVDAGEKRVVFRDGYDMLTQTDAA</sequence>
<dbReference type="InterPro" id="IPR012467">
    <property type="entry name" value="DUF1684"/>
</dbReference>
<proteinExistence type="predicted"/>
<accession>A0A6L9Y095</accession>
<dbReference type="EMBL" id="JAAGWY010000003">
    <property type="protein sequence ID" value="NEN07060.1"/>
    <property type="molecule type" value="Genomic_DNA"/>
</dbReference>
<dbReference type="AlphaFoldDB" id="A0A6L9Y095"/>
<name>A0A6L9Y095_9MICO</name>
<comment type="caution">
    <text evidence="1">The sequence shown here is derived from an EMBL/GenBank/DDBJ whole genome shotgun (WGS) entry which is preliminary data.</text>
</comment>